<feature type="domain" description="GTPase-associated protein 1 N-terminal" evidence="1">
    <location>
        <begin position="7"/>
        <end position="143"/>
    </location>
</feature>
<protein>
    <submittedName>
        <fullName evidence="3">Uncharacterized protein</fullName>
    </submittedName>
</protein>
<reference evidence="4" key="1">
    <citation type="submission" date="2005-09" db="EMBL/GenBank/DDBJ databases">
        <title>Complete genome sequence of Clostridium kluyveri and comparative genomics of Clostridia species.</title>
        <authorList>
            <person name="Inui M."/>
            <person name="Nonaka H."/>
            <person name="Shinoda Y."/>
            <person name="Ikenaga Y."/>
            <person name="Abe M."/>
            <person name="Naito K."/>
            <person name="Vertes A.A."/>
            <person name="Yukawa H."/>
        </authorList>
    </citation>
    <scope>NUCLEOTIDE SEQUENCE [LARGE SCALE GENOMIC DNA]</scope>
    <source>
        <strain evidence="4">NBRC 12016</strain>
    </source>
</reference>
<dbReference type="KEGG" id="ckr:CKR_1545"/>
<dbReference type="EMBL" id="AP009049">
    <property type="protein sequence ID" value="BAH06596.1"/>
    <property type="molecule type" value="Genomic_DNA"/>
</dbReference>
<gene>
    <name evidence="3" type="ordered locus">CKR_1545</name>
</gene>
<proteinExistence type="predicted"/>
<dbReference type="Pfam" id="PF20013">
    <property type="entry name" value="GAP1-N2"/>
    <property type="match status" value="1"/>
</dbReference>
<evidence type="ECO:0000313" key="4">
    <source>
        <dbReference type="Proteomes" id="UP000007969"/>
    </source>
</evidence>
<evidence type="ECO:0000259" key="1">
    <source>
        <dbReference type="Pfam" id="PF20013"/>
    </source>
</evidence>
<evidence type="ECO:0000313" key="3">
    <source>
        <dbReference type="EMBL" id="BAH06596.1"/>
    </source>
</evidence>
<dbReference type="AlphaFoldDB" id="B9E271"/>
<dbReference type="InterPro" id="IPR045401">
    <property type="entry name" value="GAP1-M"/>
</dbReference>
<feature type="domain" description="GTPase-associated protein 1 middle" evidence="2">
    <location>
        <begin position="164"/>
        <end position="262"/>
    </location>
</feature>
<evidence type="ECO:0000259" key="2">
    <source>
        <dbReference type="Pfam" id="PF20014"/>
    </source>
</evidence>
<accession>B9E271</accession>
<name>B9E271_CLOK1</name>
<sequence>MGEGNKMIEQHYYTRDRKGVFSETPGYDTVAKSSGLENEFIINTLQNLCFYEAPASLAGEENVFKYPAALFCANTGNKMIIGQSVFGGKDYTGQRNRYFTHSYIIPEEERENYIENPEKIIYASGFARDYDIEEGNTLEQISKIPLNTQDDCFNSIEDMFSDTGINIKIFVYLIKACFKSVKYCRKIYILLDVDYSHINVTSKGILKYLYRVLPFEVRRNLGFITYMKEPKIKDSINIIFLARGSIKRLSTEIKAGYVFDLSKEDFYLDDIDHEKHEFIEFVMDSIENIEKLKNFFFRVDSVLLEDRLDIYKYDGFFKEPIEKEKEVSLEISVEPLIDKNSNSFFKNILKKFLAFLKNK</sequence>
<dbReference type="Proteomes" id="UP000007969">
    <property type="component" value="Chromosome"/>
</dbReference>
<dbReference type="Pfam" id="PF20014">
    <property type="entry name" value="GAP1-M"/>
    <property type="match status" value="1"/>
</dbReference>
<organism evidence="3 4">
    <name type="scientific">Clostridium kluyveri (strain NBRC 12016)</name>
    <dbReference type="NCBI Taxonomy" id="583346"/>
    <lineage>
        <taxon>Bacteria</taxon>
        <taxon>Bacillati</taxon>
        <taxon>Bacillota</taxon>
        <taxon>Clostridia</taxon>
        <taxon>Eubacteriales</taxon>
        <taxon>Clostridiaceae</taxon>
        <taxon>Clostridium</taxon>
    </lineage>
</organism>
<dbReference type="HOGENOM" id="CLU_784599_0_0_9"/>
<dbReference type="InterPro" id="IPR045402">
    <property type="entry name" value="GAP1-N2"/>
</dbReference>